<dbReference type="PANTHER" id="PTHR10984">
    <property type="entry name" value="ENDOPLASMIC RETICULUM-GOLGI INTERMEDIATE COMPARTMENT PROTEIN"/>
    <property type="match status" value="1"/>
</dbReference>
<evidence type="ECO:0000259" key="7">
    <source>
        <dbReference type="Pfam" id="PF07970"/>
    </source>
</evidence>
<evidence type="ECO:0000313" key="9">
    <source>
        <dbReference type="EMBL" id="RPA88171.1"/>
    </source>
</evidence>
<dbReference type="AlphaFoldDB" id="A0A3N4IV67"/>
<dbReference type="EMBL" id="ML119645">
    <property type="protein sequence ID" value="RPA88171.1"/>
    <property type="molecule type" value="Genomic_DNA"/>
</dbReference>
<dbReference type="GO" id="GO:0033116">
    <property type="term" value="C:endoplasmic reticulum-Golgi intermediate compartment membrane"/>
    <property type="evidence" value="ECO:0007669"/>
    <property type="project" value="UniProtKB-SubCell"/>
</dbReference>
<keyword evidence="10" id="KW-1185">Reference proteome</keyword>
<keyword evidence="5" id="KW-0256">Endoplasmic reticulum</keyword>
<reference evidence="9 10" key="1">
    <citation type="journal article" date="2018" name="Nat. Ecol. Evol.">
        <title>Pezizomycetes genomes reveal the molecular basis of ectomycorrhizal truffle lifestyle.</title>
        <authorList>
            <person name="Murat C."/>
            <person name="Payen T."/>
            <person name="Noel B."/>
            <person name="Kuo A."/>
            <person name="Morin E."/>
            <person name="Chen J."/>
            <person name="Kohler A."/>
            <person name="Krizsan K."/>
            <person name="Balestrini R."/>
            <person name="Da Silva C."/>
            <person name="Montanini B."/>
            <person name="Hainaut M."/>
            <person name="Levati E."/>
            <person name="Barry K.W."/>
            <person name="Belfiori B."/>
            <person name="Cichocki N."/>
            <person name="Clum A."/>
            <person name="Dockter R.B."/>
            <person name="Fauchery L."/>
            <person name="Guy J."/>
            <person name="Iotti M."/>
            <person name="Le Tacon F."/>
            <person name="Lindquist E.A."/>
            <person name="Lipzen A."/>
            <person name="Malagnac F."/>
            <person name="Mello A."/>
            <person name="Molinier V."/>
            <person name="Miyauchi S."/>
            <person name="Poulain J."/>
            <person name="Riccioni C."/>
            <person name="Rubini A."/>
            <person name="Sitrit Y."/>
            <person name="Splivallo R."/>
            <person name="Traeger S."/>
            <person name="Wang M."/>
            <person name="Zifcakova L."/>
            <person name="Wipf D."/>
            <person name="Zambonelli A."/>
            <person name="Paolocci F."/>
            <person name="Nowrousian M."/>
            <person name="Ottonello S."/>
            <person name="Baldrian P."/>
            <person name="Spatafora J.W."/>
            <person name="Henrissat B."/>
            <person name="Nagy L.G."/>
            <person name="Aury J.M."/>
            <person name="Wincker P."/>
            <person name="Grigoriev I.V."/>
            <person name="Bonfante P."/>
            <person name="Martin F.M."/>
        </authorList>
    </citation>
    <scope>NUCLEOTIDE SEQUENCE [LARGE SCALE GENOMIC DNA]</scope>
    <source>
        <strain evidence="9 10">RN42</strain>
    </source>
</reference>
<comment type="subcellular location">
    <subcellularLocation>
        <location evidence="5">Endoplasmic reticulum membrane</location>
        <topology evidence="5">Multi-pass membrane protein</topology>
    </subcellularLocation>
    <subcellularLocation>
        <location evidence="5">Endoplasmic reticulum-Golgi intermediate compartment membrane</location>
        <topology evidence="5">Multi-pass membrane protein</topology>
    </subcellularLocation>
    <subcellularLocation>
        <location evidence="5">Golgi apparatus membrane</location>
        <topology evidence="5">Multi-pass membrane protein</topology>
    </subcellularLocation>
    <subcellularLocation>
        <location evidence="1">Membrane</location>
    </subcellularLocation>
</comment>
<dbReference type="GO" id="GO:0005789">
    <property type="term" value="C:endoplasmic reticulum membrane"/>
    <property type="evidence" value="ECO:0007669"/>
    <property type="project" value="UniProtKB-SubCell"/>
</dbReference>
<dbReference type="Proteomes" id="UP000275078">
    <property type="component" value="Unassembled WGS sequence"/>
</dbReference>
<evidence type="ECO:0000256" key="5">
    <source>
        <dbReference type="RuleBase" id="RU369013"/>
    </source>
</evidence>
<name>A0A3N4IV67_ASCIM</name>
<keyword evidence="4 5" id="KW-0472">Membrane</keyword>
<evidence type="ECO:0000256" key="6">
    <source>
        <dbReference type="SAM" id="MobiDB-lite"/>
    </source>
</evidence>
<dbReference type="GO" id="GO:0006890">
    <property type="term" value="P:retrograde vesicle-mediated transport, Golgi to endoplasmic reticulum"/>
    <property type="evidence" value="ECO:0007669"/>
    <property type="project" value="TreeGrafter"/>
</dbReference>
<evidence type="ECO:0000313" key="10">
    <source>
        <dbReference type="Proteomes" id="UP000275078"/>
    </source>
</evidence>
<comment type="similarity">
    <text evidence="5">Belongs to the ERGIC family.</text>
</comment>
<keyword evidence="5" id="KW-0333">Golgi apparatus</keyword>
<gene>
    <name evidence="9" type="ORF">BJ508DRAFT_410045</name>
</gene>
<feature type="region of interest" description="Disordered" evidence="6">
    <location>
        <begin position="1"/>
        <end position="21"/>
    </location>
</feature>
<dbReference type="GO" id="GO:0006888">
    <property type="term" value="P:endoplasmic reticulum to Golgi vesicle-mediated transport"/>
    <property type="evidence" value="ECO:0007669"/>
    <property type="project" value="UniProtKB-UniRule"/>
</dbReference>
<dbReference type="GO" id="GO:0030134">
    <property type="term" value="C:COPII-coated ER to Golgi transport vesicle"/>
    <property type="evidence" value="ECO:0007669"/>
    <property type="project" value="TreeGrafter"/>
</dbReference>
<accession>A0A3N4IV67</accession>
<dbReference type="InterPro" id="IPR045888">
    <property type="entry name" value="Erv"/>
</dbReference>
<evidence type="ECO:0000259" key="8">
    <source>
        <dbReference type="Pfam" id="PF13850"/>
    </source>
</evidence>
<dbReference type="OrthoDB" id="5541786at2759"/>
<keyword evidence="3 5" id="KW-1133">Transmembrane helix</keyword>
<dbReference type="Pfam" id="PF07970">
    <property type="entry name" value="COPIIcoated_ERV"/>
    <property type="match status" value="1"/>
</dbReference>
<evidence type="ECO:0000256" key="2">
    <source>
        <dbReference type="ARBA" id="ARBA00022692"/>
    </source>
</evidence>
<dbReference type="PANTHER" id="PTHR10984:SF81">
    <property type="entry name" value="ER-DERIVED VESICLES PROTEIN ERV41"/>
    <property type="match status" value="1"/>
</dbReference>
<proteinExistence type="inferred from homology"/>
<feature type="domain" description="Endoplasmic reticulum vesicle transporter N-terminal" evidence="8">
    <location>
        <begin position="18"/>
        <end position="105"/>
    </location>
</feature>
<evidence type="ECO:0000256" key="3">
    <source>
        <dbReference type="ARBA" id="ARBA00022989"/>
    </source>
</evidence>
<organism evidence="9 10">
    <name type="scientific">Ascobolus immersus RN42</name>
    <dbReference type="NCBI Taxonomy" id="1160509"/>
    <lineage>
        <taxon>Eukaryota</taxon>
        <taxon>Fungi</taxon>
        <taxon>Dikarya</taxon>
        <taxon>Ascomycota</taxon>
        <taxon>Pezizomycotina</taxon>
        <taxon>Pezizomycetes</taxon>
        <taxon>Pezizales</taxon>
        <taxon>Ascobolaceae</taxon>
        <taxon>Ascobolus</taxon>
    </lineage>
</organism>
<sequence>MMEEKEDPFAEPSPSSGLRSFDAFPKTRQTYTIKTKRGGLLTACMLVLCVFLTLYELGHYISGSSHQHFHVEKSLGHVMQINLDMTVAMPCKYLDINVQDAAGDRLLAGSLLKREKGDFQRKGKKGRKLHAFDQQAEWEVDDDLDEVIGKGSVGKWRGGKGTEDACRIYGSMSVHKVQGDFHITIKGHGYFNPGEHVDHNAFNLSHIIDELSFGQYFPKMTNPLDGIKAVTEKHMYRYQYFLSVVPTLYQSHTAHTTVLTNQYAVTEAEKDVAHGGLPSISFKYDIEPISIIVEDMRIPFLQFFVRLVNVISGVMVSTGWILSLWDTYGNVVRKRRASYAGMLGVKRGEEERDE</sequence>
<comment type="function">
    <text evidence="5">Plays a role in transport between endoplasmic reticulum and Golgi.</text>
</comment>
<evidence type="ECO:0000256" key="1">
    <source>
        <dbReference type="ARBA" id="ARBA00004370"/>
    </source>
</evidence>
<dbReference type="InterPro" id="IPR012936">
    <property type="entry name" value="Erv_C"/>
</dbReference>
<feature type="domain" description="Endoplasmic reticulum vesicle transporter C-terminal" evidence="7">
    <location>
        <begin position="162"/>
        <end position="319"/>
    </location>
</feature>
<keyword evidence="2 5" id="KW-0812">Transmembrane</keyword>
<keyword evidence="5" id="KW-0813">Transport</keyword>
<feature type="transmembrane region" description="Helical" evidence="5">
    <location>
        <begin position="303"/>
        <end position="325"/>
    </location>
</feature>
<dbReference type="STRING" id="1160509.A0A3N4IV67"/>
<dbReference type="InterPro" id="IPR039542">
    <property type="entry name" value="Erv_N"/>
</dbReference>
<feature type="transmembrane region" description="Helical" evidence="5">
    <location>
        <begin position="38"/>
        <end position="55"/>
    </location>
</feature>
<protein>
    <recommendedName>
        <fullName evidence="5">Endoplasmic reticulum-Golgi intermediate compartment protein</fullName>
    </recommendedName>
</protein>
<dbReference type="Pfam" id="PF13850">
    <property type="entry name" value="ERGIC_N"/>
    <property type="match status" value="1"/>
</dbReference>
<dbReference type="GO" id="GO:0000139">
    <property type="term" value="C:Golgi membrane"/>
    <property type="evidence" value="ECO:0007669"/>
    <property type="project" value="UniProtKB-SubCell"/>
</dbReference>
<keyword evidence="5" id="KW-0931">ER-Golgi transport</keyword>
<evidence type="ECO:0000256" key="4">
    <source>
        <dbReference type="ARBA" id="ARBA00023136"/>
    </source>
</evidence>